<evidence type="ECO:0000259" key="1">
    <source>
        <dbReference type="Pfam" id="PF05699"/>
    </source>
</evidence>
<evidence type="ECO:0000313" key="3">
    <source>
        <dbReference type="Proteomes" id="UP000188268"/>
    </source>
</evidence>
<evidence type="ECO:0000313" key="2">
    <source>
        <dbReference type="EMBL" id="OMO84664.1"/>
    </source>
</evidence>
<name>A0A1R3IQ17_COCAP</name>
<dbReference type="Pfam" id="PF05699">
    <property type="entry name" value="Dimer_Tnp_hAT"/>
    <property type="match status" value="1"/>
</dbReference>
<dbReference type="InterPro" id="IPR008906">
    <property type="entry name" value="HATC_C_dom"/>
</dbReference>
<dbReference type="Proteomes" id="UP000188268">
    <property type="component" value="Unassembled WGS sequence"/>
</dbReference>
<sequence length="151" mass="17298">MAPAQVDAVTMDAIEWWSTYGSETPELMEVAKKVLSQPISSSSAERAWSTYSYIYNVKRNRLNCTRADKLVFIHSNICLISRFNQSYEDDPFKKWDIDPDNTYLEDSATNLEDLRWTALDREFDEGIRGEEALPSNVSKAGVARGKEKEVY</sequence>
<dbReference type="SUPFAM" id="SSF53098">
    <property type="entry name" value="Ribonuclease H-like"/>
    <property type="match status" value="1"/>
</dbReference>
<comment type="caution">
    <text evidence="2">The sequence shown here is derived from an EMBL/GenBank/DDBJ whole genome shotgun (WGS) entry which is preliminary data.</text>
</comment>
<dbReference type="OMA" id="SANGCEC"/>
<dbReference type="InterPro" id="IPR012337">
    <property type="entry name" value="RNaseH-like_sf"/>
</dbReference>
<organism evidence="2 3">
    <name type="scientific">Corchorus capsularis</name>
    <name type="common">Jute</name>
    <dbReference type="NCBI Taxonomy" id="210143"/>
    <lineage>
        <taxon>Eukaryota</taxon>
        <taxon>Viridiplantae</taxon>
        <taxon>Streptophyta</taxon>
        <taxon>Embryophyta</taxon>
        <taxon>Tracheophyta</taxon>
        <taxon>Spermatophyta</taxon>
        <taxon>Magnoliopsida</taxon>
        <taxon>eudicotyledons</taxon>
        <taxon>Gunneridae</taxon>
        <taxon>Pentapetalae</taxon>
        <taxon>rosids</taxon>
        <taxon>malvids</taxon>
        <taxon>Malvales</taxon>
        <taxon>Malvaceae</taxon>
        <taxon>Grewioideae</taxon>
        <taxon>Apeibeae</taxon>
        <taxon>Corchorus</taxon>
    </lineage>
</organism>
<dbReference type="Gramene" id="OMO84664">
    <property type="protein sequence ID" value="OMO84664"/>
    <property type="gene ID" value="CCACVL1_10726"/>
</dbReference>
<dbReference type="AlphaFoldDB" id="A0A1R3IQ17"/>
<keyword evidence="3" id="KW-1185">Reference proteome</keyword>
<dbReference type="OrthoDB" id="2017576at2759"/>
<dbReference type="EMBL" id="AWWV01009706">
    <property type="protein sequence ID" value="OMO84664.1"/>
    <property type="molecule type" value="Genomic_DNA"/>
</dbReference>
<gene>
    <name evidence="2" type="ORF">CCACVL1_10726</name>
</gene>
<feature type="domain" description="HAT C-terminal dimerisation" evidence="1">
    <location>
        <begin position="10"/>
        <end position="77"/>
    </location>
</feature>
<proteinExistence type="predicted"/>
<dbReference type="GO" id="GO:0046983">
    <property type="term" value="F:protein dimerization activity"/>
    <property type="evidence" value="ECO:0007669"/>
    <property type="project" value="InterPro"/>
</dbReference>
<reference evidence="2 3" key="1">
    <citation type="submission" date="2013-09" db="EMBL/GenBank/DDBJ databases">
        <title>Corchorus capsularis genome sequencing.</title>
        <authorList>
            <person name="Alam M."/>
            <person name="Haque M.S."/>
            <person name="Islam M.S."/>
            <person name="Emdad E.M."/>
            <person name="Islam M.M."/>
            <person name="Ahmed B."/>
            <person name="Halim A."/>
            <person name="Hossen Q.M.M."/>
            <person name="Hossain M.Z."/>
            <person name="Ahmed R."/>
            <person name="Khan M.M."/>
            <person name="Islam R."/>
            <person name="Rashid M.M."/>
            <person name="Khan S.A."/>
            <person name="Rahman M.S."/>
            <person name="Alam M."/>
        </authorList>
    </citation>
    <scope>NUCLEOTIDE SEQUENCE [LARGE SCALE GENOMIC DNA]</scope>
    <source>
        <strain evidence="3">cv. CVL-1</strain>
        <tissue evidence="2">Whole seedling</tissue>
    </source>
</reference>
<accession>A0A1R3IQ17</accession>
<protein>
    <recommendedName>
        <fullName evidence="1">HAT C-terminal dimerisation domain-containing protein</fullName>
    </recommendedName>
</protein>